<evidence type="ECO:0000313" key="2">
    <source>
        <dbReference type="EMBL" id="AGY57663.1"/>
    </source>
</evidence>
<dbReference type="AlphaFoldDB" id="U5QFK3"/>
<dbReference type="KEGG" id="glj:GKIL_1417"/>
<accession>U5QFK3</accession>
<sequence>MRKWLLIVLLLAIAGPAVAGFREDLRQALEQTKLVLNNRPSYEQYLQSAGQVTSALDAVIYSRTAVPANALVAVKFVNKQLRAFEEAWALRFRIGLKNSDSPDNVSFTRASLSRVSKAFAAIDPKLRVEEYFIGQGEIGKEEYRTIAYAQLLGASARIIIRNIDTAVARLR</sequence>
<reference evidence="2 3" key="1">
    <citation type="journal article" date="2013" name="PLoS ONE">
        <title>Cultivation and Complete Genome Sequencing of Gloeobacter kilaueensis sp. nov., from a Lava Cave in Kilauea Caldera, Hawai'i.</title>
        <authorList>
            <person name="Saw J.H."/>
            <person name="Schatz M."/>
            <person name="Brown M.V."/>
            <person name="Kunkel D.D."/>
            <person name="Foster J.S."/>
            <person name="Shick H."/>
            <person name="Christensen S."/>
            <person name="Hou S."/>
            <person name="Wan X."/>
            <person name="Donachie S.P."/>
        </authorList>
    </citation>
    <scope>NUCLEOTIDE SEQUENCE [LARGE SCALE GENOMIC DNA]</scope>
    <source>
        <strain evidence="3">JS</strain>
    </source>
</reference>
<dbReference type="OrthoDB" id="9839573at2"/>
<protein>
    <submittedName>
        <fullName evidence="2">Uncharacterized protein</fullName>
    </submittedName>
</protein>
<dbReference type="EMBL" id="CP003587">
    <property type="protein sequence ID" value="AGY57663.1"/>
    <property type="molecule type" value="Genomic_DNA"/>
</dbReference>
<dbReference type="RefSeq" id="WP_023172761.1">
    <property type="nucleotide sequence ID" value="NC_022600.1"/>
</dbReference>
<dbReference type="Proteomes" id="UP000017396">
    <property type="component" value="Chromosome"/>
</dbReference>
<dbReference type="STRING" id="1183438.GKIL_1417"/>
<evidence type="ECO:0000256" key="1">
    <source>
        <dbReference type="SAM" id="SignalP"/>
    </source>
</evidence>
<gene>
    <name evidence="2" type="ORF">GKIL_1417</name>
</gene>
<dbReference type="HOGENOM" id="CLU_1560765_0_0_3"/>
<evidence type="ECO:0000313" key="3">
    <source>
        <dbReference type="Proteomes" id="UP000017396"/>
    </source>
</evidence>
<organism evidence="2 3">
    <name type="scientific">Gloeobacter kilaueensis (strain ATCC BAA-2537 / CCAP 1431/1 / ULC 316 / JS1)</name>
    <dbReference type="NCBI Taxonomy" id="1183438"/>
    <lineage>
        <taxon>Bacteria</taxon>
        <taxon>Bacillati</taxon>
        <taxon>Cyanobacteriota</taxon>
        <taxon>Cyanophyceae</taxon>
        <taxon>Gloeobacterales</taxon>
        <taxon>Gloeobacteraceae</taxon>
        <taxon>Gloeobacter</taxon>
    </lineage>
</organism>
<keyword evidence="3" id="KW-1185">Reference proteome</keyword>
<feature type="chain" id="PRO_5004663922" evidence="1">
    <location>
        <begin position="20"/>
        <end position="171"/>
    </location>
</feature>
<name>U5QFK3_GLOK1</name>
<proteinExistence type="predicted"/>
<keyword evidence="1" id="KW-0732">Signal</keyword>
<feature type="signal peptide" evidence="1">
    <location>
        <begin position="1"/>
        <end position="19"/>
    </location>
</feature>